<dbReference type="EMBL" id="CP069362">
    <property type="protein sequence ID" value="WGS64534.1"/>
    <property type="molecule type" value="Genomic_DNA"/>
</dbReference>
<reference evidence="2 3" key="1">
    <citation type="submission" date="2021-02" db="EMBL/GenBank/DDBJ databases">
        <title>Characterization of Marinitoga sp. nov. str. BP5-C20A.</title>
        <authorList>
            <person name="Erauso G."/>
            <person name="Postec A."/>
        </authorList>
    </citation>
    <scope>NUCLEOTIDE SEQUENCE [LARGE SCALE GENOMIC DNA]</scope>
    <source>
        <strain evidence="2 3">BP5-C20A</strain>
    </source>
</reference>
<keyword evidence="3" id="KW-1185">Reference proteome</keyword>
<dbReference type="Proteomes" id="UP001232493">
    <property type="component" value="Chromosome"/>
</dbReference>
<name>A0ABY8PPG5_9BACT</name>
<evidence type="ECO:0000313" key="2">
    <source>
        <dbReference type="EMBL" id="WGS64534.1"/>
    </source>
</evidence>
<organism evidence="2 3">
    <name type="scientific">Marinitoga aeolica</name>
    <dbReference type="NCBI Taxonomy" id="2809031"/>
    <lineage>
        <taxon>Bacteria</taxon>
        <taxon>Thermotogati</taxon>
        <taxon>Thermotogota</taxon>
        <taxon>Thermotogae</taxon>
        <taxon>Petrotogales</taxon>
        <taxon>Petrotogaceae</taxon>
        <taxon>Marinitoga</taxon>
    </lineage>
</organism>
<evidence type="ECO:0000256" key="1">
    <source>
        <dbReference type="SAM" id="Phobius"/>
    </source>
</evidence>
<protein>
    <submittedName>
        <fullName evidence="2">Uncharacterized protein</fullName>
    </submittedName>
</protein>
<keyword evidence="1" id="KW-1133">Transmembrane helix</keyword>
<sequence length="282" mass="34277">MVFLNPFIVIIGMIMYIIPYLWPLSFAITMFVYHILLKNRDEHIKRLKILFKLKNIDLSLLNKFKEENSLKILFGYLISFTGFSLIFIKISNQLEKVYNKISSIEELQNLEYSLPKFDSFLFFLFLFFIWFTYTRLINKIIKDQFYIQNIEIQKNLIDKPILKYRDSNFVMFLRIITFNLYEWFLLISLIKETTSLYIADETYKNIEEITIKDKYEKTQEEQKETFFELITPDKFNTKEEFLSYVYSELSKLDTVTRLKKMDEMLQKKLLTKEDIEKIKKLF</sequence>
<keyword evidence="1" id="KW-0472">Membrane</keyword>
<proteinExistence type="predicted"/>
<dbReference type="RefSeq" id="WP_280998265.1">
    <property type="nucleotide sequence ID" value="NZ_CP069362.1"/>
</dbReference>
<evidence type="ECO:0000313" key="3">
    <source>
        <dbReference type="Proteomes" id="UP001232493"/>
    </source>
</evidence>
<feature type="transmembrane region" description="Helical" evidence="1">
    <location>
        <begin position="6"/>
        <end position="36"/>
    </location>
</feature>
<accession>A0ABY8PPG5</accession>
<feature type="transmembrane region" description="Helical" evidence="1">
    <location>
        <begin position="119"/>
        <end position="137"/>
    </location>
</feature>
<feature type="transmembrane region" description="Helical" evidence="1">
    <location>
        <begin position="72"/>
        <end position="90"/>
    </location>
</feature>
<gene>
    <name evidence="2" type="ORF">JRV97_09175</name>
</gene>
<keyword evidence="1" id="KW-0812">Transmembrane</keyword>